<dbReference type="AlphaFoldDB" id="A0A0B2XIP2"/>
<dbReference type="Proteomes" id="UP000002498">
    <property type="component" value="Unassembled WGS sequence"/>
</dbReference>
<accession>A0A0B2XIP2</accession>
<dbReference type="KEGG" id="maj:MAA_10892"/>
<evidence type="ECO:0008006" key="3">
    <source>
        <dbReference type="Google" id="ProtNLM"/>
    </source>
</evidence>
<reference evidence="1 2" key="1">
    <citation type="journal article" date="2011" name="PLoS Genet.">
        <title>Genome sequencing and comparative transcriptomics of the model entomopathogenic fungi Metarhizium anisopliae and M. acridum.</title>
        <authorList>
            <person name="Gao Q."/>
            <person name="Jin K."/>
            <person name="Ying S.H."/>
            <person name="Zhang Y."/>
            <person name="Xiao G."/>
            <person name="Shang Y."/>
            <person name="Duan Z."/>
            <person name="Hu X."/>
            <person name="Xie X.Q."/>
            <person name="Zhou G."/>
            <person name="Peng G."/>
            <person name="Luo Z."/>
            <person name="Huang W."/>
            <person name="Wang B."/>
            <person name="Fang W."/>
            <person name="Wang S."/>
            <person name="Zhong Y."/>
            <person name="Ma L.J."/>
            <person name="St Leger R.J."/>
            <person name="Zhao G.P."/>
            <person name="Pei Y."/>
            <person name="Feng M.G."/>
            <person name="Xia Y."/>
            <person name="Wang C."/>
        </authorList>
    </citation>
    <scope>NUCLEOTIDE SEQUENCE [LARGE SCALE GENOMIC DNA]</scope>
    <source>
        <strain evidence="2">ARSEF 23 / ATCC MYA-3075</strain>
    </source>
</reference>
<dbReference type="SUPFAM" id="SSF53098">
    <property type="entry name" value="Ribonuclease H-like"/>
    <property type="match status" value="1"/>
</dbReference>
<dbReference type="OrthoDB" id="4867758at2759"/>
<comment type="caution">
    <text evidence="1">The sequence shown here is derived from an EMBL/GenBank/DDBJ whole genome shotgun (WGS) entry which is preliminary data.</text>
</comment>
<name>A0A0B2XIP2_METRA</name>
<dbReference type="HOGENOM" id="CLU_2886298_0_0_1"/>
<dbReference type="RefSeq" id="XP_011411140.1">
    <property type="nucleotide sequence ID" value="XM_011412838.1"/>
</dbReference>
<protein>
    <recommendedName>
        <fullName evidence="3">HAT C-terminal dimerisation domain-containing protein</fullName>
    </recommendedName>
</protein>
<reference evidence="1 2" key="2">
    <citation type="journal article" date="2014" name="Proc. Natl. Acad. Sci. U.S.A.">
        <title>Trajectory and genomic determinants of fungal-pathogen speciation and host adaptation.</title>
        <authorList>
            <person name="Hu X."/>
            <person name="Xiao G."/>
            <person name="Zheng P."/>
            <person name="Shang Y."/>
            <person name="Su Y."/>
            <person name="Zhang X."/>
            <person name="Liu X."/>
            <person name="Zhan S."/>
            <person name="St Leger R.J."/>
            <person name="Wang C."/>
        </authorList>
    </citation>
    <scope>GENOME REANNOTATION</scope>
    <source>
        <strain evidence="2">ARSEF 23 / ATCC MYA-3075</strain>
    </source>
</reference>
<evidence type="ECO:0000313" key="1">
    <source>
        <dbReference type="EMBL" id="KHO11377.1"/>
    </source>
</evidence>
<gene>
    <name evidence="1" type="ORF">MAA_10892</name>
</gene>
<dbReference type="GeneID" id="23632341"/>
<keyword evidence="2" id="KW-1185">Reference proteome</keyword>
<dbReference type="EMBL" id="ADNJ02000003">
    <property type="protein sequence ID" value="KHO11377.1"/>
    <property type="molecule type" value="Genomic_DNA"/>
</dbReference>
<dbReference type="InterPro" id="IPR012337">
    <property type="entry name" value="RNaseH-like_sf"/>
</dbReference>
<evidence type="ECO:0000313" key="2">
    <source>
        <dbReference type="Proteomes" id="UP000002498"/>
    </source>
</evidence>
<proteinExistence type="predicted"/>
<organism evidence="1 2">
    <name type="scientific">Metarhizium robertsii (strain ARSEF 23 / ATCC MYA-3075)</name>
    <name type="common">Metarhizium anisopliae (strain ARSEF 23)</name>
    <dbReference type="NCBI Taxonomy" id="655844"/>
    <lineage>
        <taxon>Eukaryota</taxon>
        <taxon>Fungi</taxon>
        <taxon>Dikarya</taxon>
        <taxon>Ascomycota</taxon>
        <taxon>Pezizomycotina</taxon>
        <taxon>Sordariomycetes</taxon>
        <taxon>Hypocreomycetidae</taxon>
        <taxon>Hypocreales</taxon>
        <taxon>Clavicipitaceae</taxon>
        <taxon>Metarhizium</taxon>
    </lineage>
</organism>
<sequence>MSDDPERVFSCTRRRISWDRARMTPETIEKSQCLSSWVKNDLIRRVYVSVEDEIMDAYGDDEG</sequence>